<dbReference type="InterPro" id="IPR020846">
    <property type="entry name" value="MFS_dom"/>
</dbReference>
<keyword evidence="10" id="KW-1185">Reference proteome</keyword>
<evidence type="ECO:0000256" key="4">
    <source>
        <dbReference type="ARBA" id="ARBA00022692"/>
    </source>
</evidence>
<gene>
    <name evidence="9" type="ORF">GCM10022263_24740</name>
</gene>
<keyword evidence="6 7" id="KW-0472">Membrane</keyword>
<feature type="transmembrane region" description="Helical" evidence="7">
    <location>
        <begin position="73"/>
        <end position="91"/>
    </location>
</feature>
<comment type="subcellular location">
    <subcellularLocation>
        <location evidence="1">Cell membrane</location>
        <topology evidence="1">Multi-pass membrane protein</topology>
    </subcellularLocation>
</comment>
<keyword evidence="3" id="KW-1003">Cell membrane</keyword>
<evidence type="ECO:0000256" key="7">
    <source>
        <dbReference type="SAM" id="Phobius"/>
    </source>
</evidence>
<feature type="transmembrane region" description="Helical" evidence="7">
    <location>
        <begin position="219"/>
        <end position="242"/>
    </location>
</feature>
<protein>
    <submittedName>
        <fullName evidence="9">MFS transporter</fullName>
    </submittedName>
</protein>
<dbReference type="RefSeq" id="WP_218235768.1">
    <property type="nucleotide sequence ID" value="NZ_BAABBB010000012.1"/>
</dbReference>
<feature type="transmembrane region" description="Helical" evidence="7">
    <location>
        <begin position="298"/>
        <end position="319"/>
    </location>
</feature>
<dbReference type="Pfam" id="PF07690">
    <property type="entry name" value="MFS_1"/>
    <property type="match status" value="1"/>
</dbReference>
<organism evidence="9 10">
    <name type="scientific">Nocardioides daeguensis</name>
    <dbReference type="NCBI Taxonomy" id="908359"/>
    <lineage>
        <taxon>Bacteria</taxon>
        <taxon>Bacillati</taxon>
        <taxon>Actinomycetota</taxon>
        <taxon>Actinomycetes</taxon>
        <taxon>Propionibacteriales</taxon>
        <taxon>Nocardioidaceae</taxon>
        <taxon>Nocardioides</taxon>
    </lineage>
</organism>
<keyword evidence="5 7" id="KW-1133">Transmembrane helix</keyword>
<dbReference type="EMBL" id="BAABBB010000012">
    <property type="protein sequence ID" value="GAA3535961.1"/>
    <property type="molecule type" value="Genomic_DNA"/>
</dbReference>
<feature type="domain" description="Major facilitator superfamily (MFS) profile" evidence="8">
    <location>
        <begin position="7"/>
        <end position="491"/>
    </location>
</feature>
<evidence type="ECO:0000256" key="2">
    <source>
        <dbReference type="ARBA" id="ARBA00022448"/>
    </source>
</evidence>
<feature type="transmembrane region" description="Helical" evidence="7">
    <location>
        <begin position="263"/>
        <end position="286"/>
    </location>
</feature>
<feature type="transmembrane region" description="Helical" evidence="7">
    <location>
        <begin position="43"/>
        <end position="61"/>
    </location>
</feature>
<sequence>MPRKPLILLTVCLATVTINLSTTITNIALPTLAAELDASTRDLLWIVDGYNLAFAALVLAMGSLSDRFGRRPALILGLSGFAASSAAAALVDSSDALVVIRVAMGVFAALIFPTTLSIIANAFTERRERASALGLWGASVGVGVALGPVAGGFLLEHSSWHSVFLALVPISVLTIAMAALFVPESRDPHVPRIDRPGFVLSVAALGALTWTIIEAPGHGWDSAATIGGFAVAAALVVGFVVVERAVRHPMIDVTLFLDRRFSAACAAVTIAFFALFGFIFLITQFFQFVRDYSALETGLRFLPVAGSIAVTSILGGQLAPRLGTKAVVTPGLLMLGAAFLWIATIPADASYPAVIVPQMILLGGGLGLVSTPATESIMQVLPPSRAGVGSAVNDATRELGGTLGVAVVGSIFSSRYADTLTSLVAGRLDGPRAEAAGESVGFADALAAQVPGLGPAVDRAFLDGLGLGCTVVGVLCLLGAMVCLAALPGNRYDPLAEVETAGEGQGDATPPAARVH</sequence>
<feature type="transmembrane region" description="Helical" evidence="7">
    <location>
        <begin position="349"/>
        <end position="369"/>
    </location>
</feature>
<evidence type="ECO:0000256" key="5">
    <source>
        <dbReference type="ARBA" id="ARBA00022989"/>
    </source>
</evidence>
<dbReference type="InterPro" id="IPR004638">
    <property type="entry name" value="EmrB-like"/>
</dbReference>
<dbReference type="PROSITE" id="PS50850">
    <property type="entry name" value="MFS"/>
    <property type="match status" value="1"/>
</dbReference>
<dbReference type="Proteomes" id="UP001500301">
    <property type="component" value="Unassembled WGS sequence"/>
</dbReference>
<comment type="caution">
    <text evidence="9">The sequence shown here is derived from an EMBL/GenBank/DDBJ whole genome shotgun (WGS) entry which is preliminary data.</text>
</comment>
<proteinExistence type="predicted"/>
<feature type="transmembrane region" description="Helical" evidence="7">
    <location>
        <begin position="97"/>
        <end position="120"/>
    </location>
</feature>
<dbReference type="PANTHER" id="PTHR42718:SF42">
    <property type="entry name" value="EXPORT PROTEIN"/>
    <property type="match status" value="1"/>
</dbReference>
<evidence type="ECO:0000256" key="6">
    <source>
        <dbReference type="ARBA" id="ARBA00023136"/>
    </source>
</evidence>
<feature type="transmembrane region" description="Helical" evidence="7">
    <location>
        <begin position="465"/>
        <end position="487"/>
    </location>
</feature>
<keyword evidence="4 7" id="KW-0812">Transmembrane</keyword>
<reference evidence="10" key="1">
    <citation type="journal article" date="2019" name="Int. J. Syst. Evol. Microbiol.">
        <title>The Global Catalogue of Microorganisms (GCM) 10K type strain sequencing project: providing services to taxonomists for standard genome sequencing and annotation.</title>
        <authorList>
            <consortium name="The Broad Institute Genomics Platform"/>
            <consortium name="The Broad Institute Genome Sequencing Center for Infectious Disease"/>
            <person name="Wu L."/>
            <person name="Ma J."/>
        </authorList>
    </citation>
    <scope>NUCLEOTIDE SEQUENCE [LARGE SCALE GENOMIC DNA]</scope>
    <source>
        <strain evidence="10">JCM 17460</strain>
    </source>
</reference>
<name>A0ABP6VJC6_9ACTN</name>
<feature type="transmembrane region" description="Helical" evidence="7">
    <location>
        <begin position="326"/>
        <end position="343"/>
    </location>
</feature>
<dbReference type="PANTHER" id="PTHR42718">
    <property type="entry name" value="MAJOR FACILITATOR SUPERFAMILY MULTIDRUG TRANSPORTER MFSC"/>
    <property type="match status" value="1"/>
</dbReference>
<evidence type="ECO:0000313" key="10">
    <source>
        <dbReference type="Proteomes" id="UP001500301"/>
    </source>
</evidence>
<dbReference type="CDD" id="cd17321">
    <property type="entry name" value="MFS_MMR_MDR_like"/>
    <property type="match status" value="1"/>
</dbReference>
<accession>A0ABP6VJC6</accession>
<feature type="transmembrane region" description="Helical" evidence="7">
    <location>
        <begin position="195"/>
        <end position="213"/>
    </location>
</feature>
<dbReference type="InterPro" id="IPR011701">
    <property type="entry name" value="MFS"/>
</dbReference>
<feature type="transmembrane region" description="Helical" evidence="7">
    <location>
        <begin position="132"/>
        <end position="154"/>
    </location>
</feature>
<keyword evidence="2" id="KW-0813">Transport</keyword>
<feature type="transmembrane region" description="Helical" evidence="7">
    <location>
        <begin position="160"/>
        <end position="183"/>
    </location>
</feature>
<evidence type="ECO:0000259" key="8">
    <source>
        <dbReference type="PROSITE" id="PS50850"/>
    </source>
</evidence>
<dbReference type="NCBIfam" id="TIGR00711">
    <property type="entry name" value="efflux_EmrB"/>
    <property type="match status" value="1"/>
</dbReference>
<evidence type="ECO:0000256" key="1">
    <source>
        <dbReference type="ARBA" id="ARBA00004651"/>
    </source>
</evidence>
<evidence type="ECO:0000256" key="3">
    <source>
        <dbReference type="ARBA" id="ARBA00022475"/>
    </source>
</evidence>
<evidence type="ECO:0000313" key="9">
    <source>
        <dbReference type="EMBL" id="GAA3535961.1"/>
    </source>
</evidence>